<sequence>MIFLLVAEDLALATFSALLSVDIAEKRASEKIGKKKTKSGGFFMKKTTILVATVVLILGGENAKARQLV</sequence>
<gene>
    <name evidence="1" type="ORF">CBW65_23710</name>
</gene>
<proteinExistence type="predicted"/>
<dbReference type="KEGG" id="tum:CBW65_23710"/>
<evidence type="ECO:0000313" key="1">
    <source>
        <dbReference type="EMBL" id="ARU63692.1"/>
    </source>
</evidence>
<reference evidence="2" key="1">
    <citation type="submission" date="2017-05" db="EMBL/GenBank/DDBJ databases">
        <authorList>
            <person name="Sung H."/>
        </authorList>
    </citation>
    <scope>NUCLEOTIDE SEQUENCE [LARGE SCALE GENOMIC DNA]</scope>
    <source>
        <strain evidence="2">AR23208</strain>
    </source>
</reference>
<accession>A0A1Y0ISS7</accession>
<protein>
    <submittedName>
        <fullName evidence="1">Uncharacterized protein</fullName>
    </submittedName>
</protein>
<evidence type="ECO:0000313" key="2">
    <source>
        <dbReference type="Proteomes" id="UP000195437"/>
    </source>
</evidence>
<dbReference type="RefSeq" id="WP_087459024.1">
    <property type="nucleotide sequence ID" value="NZ_CP021434.1"/>
</dbReference>
<dbReference type="Proteomes" id="UP000195437">
    <property type="component" value="Chromosome"/>
</dbReference>
<keyword evidence="2" id="KW-1185">Reference proteome</keyword>
<name>A0A1Y0ISS7_9BACL</name>
<dbReference type="AlphaFoldDB" id="A0A1Y0ISS7"/>
<organism evidence="1 2">
    <name type="scientific">Tumebacillus avium</name>
    <dbReference type="NCBI Taxonomy" id="1903704"/>
    <lineage>
        <taxon>Bacteria</taxon>
        <taxon>Bacillati</taxon>
        <taxon>Bacillota</taxon>
        <taxon>Bacilli</taxon>
        <taxon>Bacillales</taxon>
        <taxon>Alicyclobacillaceae</taxon>
        <taxon>Tumebacillus</taxon>
    </lineage>
</organism>
<dbReference type="EMBL" id="CP021434">
    <property type="protein sequence ID" value="ARU63692.1"/>
    <property type="molecule type" value="Genomic_DNA"/>
</dbReference>